<gene>
    <name evidence="1" type="ORF">ENX73_05525</name>
</gene>
<name>A0A7V3RF83_9BACT</name>
<dbReference type="AlphaFoldDB" id="A0A7V3RF83"/>
<dbReference type="GO" id="GO:1990351">
    <property type="term" value="C:transporter complex"/>
    <property type="evidence" value="ECO:0007669"/>
    <property type="project" value="TreeGrafter"/>
</dbReference>
<dbReference type="GO" id="GO:0009279">
    <property type="term" value="C:cell outer membrane"/>
    <property type="evidence" value="ECO:0007669"/>
    <property type="project" value="TreeGrafter"/>
</dbReference>
<dbReference type="PANTHER" id="PTHR30189">
    <property type="entry name" value="LPS-ASSEMBLY PROTEIN"/>
    <property type="match status" value="1"/>
</dbReference>
<reference evidence="1" key="1">
    <citation type="journal article" date="2020" name="mSystems">
        <title>Genome- and Community-Level Interaction Insights into Carbon Utilization and Element Cycling Functions of Hydrothermarchaeota in Hydrothermal Sediment.</title>
        <authorList>
            <person name="Zhou Z."/>
            <person name="Liu Y."/>
            <person name="Xu W."/>
            <person name="Pan J."/>
            <person name="Luo Z.H."/>
            <person name="Li M."/>
        </authorList>
    </citation>
    <scope>NUCLEOTIDE SEQUENCE [LARGE SCALE GENOMIC DNA]</scope>
    <source>
        <strain evidence="1">SpSt-966</strain>
    </source>
</reference>
<sequence>MKRFLSIFIPMIIISVGFAFGTEALKISAGELQIVSATEISYSGGIVLQSYQYTVSASSVEIFFNAQRHVVKAIFDGNVVYTQGQNVIHASEMVVFFEKDLSLINDLRGSVKIKNAAGVPQNVYFFGQNSIYNTKSGTTTIYSGYITTCTANPPHYEMAASKIELVPGDHLIAYNIVLYLFGIPIFYFPEYYYSLAGGRQPMQFSRNYAGAQGWYTTAQFNFSPSANFIGDVYTDSYTNGPTTRGISLAGTALNVPYTFSYSDTYGGGAVTSQILKFGLSGALSKLYNASLNYQDQITGSASSQSASLALSGSALGGTFAAQLNQSVSGANQSYTLPYQLQNMSTKIGSLSITGNLNGNTGFSLPSNTFSTSHSISGNFSLPMKFLTLNSITGSYSGSLSGASNQPLSYSTLMDASYAFSALNYSFAGFKLSTSYGAATGFALSSNYSQLPYRIALMLNPTLSYNLFGLGLSAAYNYTEVTGQNLSLFSNNSLQNNVGLTANYTFPVIPLSAQAQVSYYFNNPSSPWSNIALTTSSKFNTFGINNVFNTSSVILPTLSPVNTQFSLQSNYGGISYYGQTTYNYGYNYNSNSPLVLSNQLTANLGNVSFLSNLQFASNFSFDILPSQTFVWPVPITLSANIPALNLGFSAQGNVGSNFQVQTMTLNFTTTDNDCLGLKGTIVFNTQNGFNFSQFGLTLFLTAFPEKYIYYDPVQNNFNFALF</sequence>
<protein>
    <recommendedName>
        <fullName evidence="2">LPS-assembly protein LptD</fullName>
    </recommendedName>
</protein>
<accession>A0A7V3RF83</accession>
<evidence type="ECO:0000313" key="1">
    <source>
        <dbReference type="EMBL" id="HGE75566.1"/>
    </source>
</evidence>
<evidence type="ECO:0008006" key="2">
    <source>
        <dbReference type="Google" id="ProtNLM"/>
    </source>
</evidence>
<organism evidence="1">
    <name type="scientific">Mesoaciditoga lauensis</name>
    <dbReference type="NCBI Taxonomy" id="1495039"/>
    <lineage>
        <taxon>Bacteria</taxon>
        <taxon>Thermotogati</taxon>
        <taxon>Thermotogota</taxon>
        <taxon>Thermotogae</taxon>
        <taxon>Mesoaciditogales</taxon>
        <taxon>Mesoaciditogaceae</taxon>
        <taxon>Mesoaciditoga</taxon>
    </lineage>
</organism>
<comment type="caution">
    <text evidence="1">The sequence shown here is derived from an EMBL/GenBank/DDBJ whole genome shotgun (WGS) entry which is preliminary data.</text>
</comment>
<proteinExistence type="predicted"/>
<dbReference type="PANTHER" id="PTHR30189:SF1">
    <property type="entry name" value="LPS-ASSEMBLY PROTEIN LPTD"/>
    <property type="match status" value="1"/>
</dbReference>
<dbReference type="InterPro" id="IPR050218">
    <property type="entry name" value="LptD"/>
</dbReference>
<dbReference type="EMBL" id="DTPE01000215">
    <property type="protein sequence ID" value="HGE75566.1"/>
    <property type="molecule type" value="Genomic_DNA"/>
</dbReference>
<dbReference type="Gene3D" id="2.60.450.10">
    <property type="entry name" value="Lipopolysaccharide (LPS) transport protein A like domain"/>
    <property type="match status" value="1"/>
</dbReference>